<dbReference type="HAMAP" id="MF_00336">
    <property type="entry name" value="BioD"/>
    <property type="match status" value="1"/>
</dbReference>
<feature type="binding site" evidence="2">
    <location>
        <begin position="182"/>
        <end position="184"/>
    </location>
    <ligand>
        <name>ATP</name>
        <dbReference type="ChEBI" id="CHEBI:30616"/>
    </ligand>
</feature>
<sequence length="206" mass="22660">MRPIFITGTDTGVGKTTLSAWLIKISNHVYWKPIQTGKENDTKTVQNITLAQSDRFINPIYSFPKPASPHIASQDQGVTISLEKIIAAMPAEKKLIIEGAGGVMVPVNQREMIIDLIKALNSRVIIVSKTLLGTINHTLLTIKALKDYNIFIAGVVLNGTMDYAVAQSIMQYGNIEILANIPMLPHLSVQTISNIKVNKSIEKILR</sequence>
<keyword evidence="2" id="KW-0479">Metal-binding</keyword>
<reference evidence="3 4" key="1">
    <citation type="submission" date="2024-01" db="EMBL/GenBank/DDBJ databases">
        <authorList>
            <person name="Kunselman E."/>
        </authorList>
    </citation>
    <scope>NUCLEOTIDE SEQUENCE [LARGE SCALE GENOMIC DNA]</scope>
    <source>
        <strain evidence="3">2 abalone samples</strain>
    </source>
</reference>
<accession>A0ABM9N8U7</accession>
<name>A0ABM9N8U7_9RICK</name>
<dbReference type="Gene3D" id="3.40.50.300">
    <property type="entry name" value="P-loop containing nucleotide triphosphate hydrolases"/>
    <property type="match status" value="1"/>
</dbReference>
<dbReference type="InterPro" id="IPR004472">
    <property type="entry name" value="DTB_synth_BioD"/>
</dbReference>
<proteinExistence type="inferred from homology"/>
<evidence type="ECO:0000256" key="2">
    <source>
        <dbReference type="HAMAP-Rule" id="MF_00336"/>
    </source>
</evidence>
<evidence type="ECO:0000256" key="1">
    <source>
        <dbReference type="ARBA" id="ARBA00022756"/>
    </source>
</evidence>
<keyword evidence="2" id="KW-0963">Cytoplasm</keyword>
<comment type="function">
    <text evidence="2">Catalyzes a mechanistically unusual reaction, the ATP-dependent insertion of CO2 between the N7 and N8 nitrogen atoms of 7,8-diaminopelargonic acid (DAPA, also called 7,8-diammoniononanoate) to form a ureido ring.</text>
</comment>
<dbReference type="PANTHER" id="PTHR43210">
    <property type="entry name" value="DETHIOBIOTIN SYNTHETASE"/>
    <property type="match status" value="1"/>
</dbReference>
<feature type="binding site" evidence="2">
    <location>
        <position position="98"/>
    </location>
    <ligand>
        <name>Mg(2+)</name>
        <dbReference type="ChEBI" id="CHEBI:18420"/>
    </ligand>
</feature>
<feature type="binding site" evidence="2">
    <location>
        <position position="36"/>
    </location>
    <ligand>
        <name>substrate</name>
    </ligand>
</feature>
<comment type="subunit">
    <text evidence="2">Homodimer.</text>
</comment>
<comment type="subcellular location">
    <subcellularLocation>
        <location evidence="2">Cytoplasm</location>
    </subcellularLocation>
</comment>
<dbReference type="EC" id="6.3.3.3" evidence="2"/>
<keyword evidence="2" id="KW-0067">ATP-binding</keyword>
<dbReference type="RefSeq" id="WP_338364537.1">
    <property type="nucleotide sequence ID" value="NZ_CAWVOK010000027.1"/>
</dbReference>
<comment type="pathway">
    <text evidence="2">Cofactor biosynthesis; biotin biosynthesis; biotin from 7,8-diaminononanoate: step 1/2.</text>
</comment>
<dbReference type="InterPro" id="IPR027417">
    <property type="entry name" value="P-loop_NTPase"/>
</dbReference>
<keyword evidence="1 2" id="KW-0093">Biotin biosynthesis</keyword>
<protein>
    <recommendedName>
        <fullName evidence="2">ATP-dependent dethiobiotin synthetase BioD</fullName>
        <ecNumber evidence="2">6.3.3.3</ecNumber>
    </recommendedName>
    <alternativeName>
        <fullName evidence="2">DTB synthetase</fullName>
        <shortName evidence="2">DTBS</shortName>
    </alternativeName>
    <alternativeName>
        <fullName evidence="2">Dethiobiotin synthase</fullName>
    </alternativeName>
</protein>
<feature type="binding site" evidence="2">
    <location>
        <position position="41"/>
    </location>
    <ligand>
        <name>ATP</name>
        <dbReference type="ChEBI" id="CHEBI:30616"/>
    </ligand>
</feature>
<dbReference type="PANTHER" id="PTHR43210:SF5">
    <property type="entry name" value="DETHIOBIOTIN SYNTHETASE"/>
    <property type="match status" value="1"/>
</dbReference>
<dbReference type="Pfam" id="PF13500">
    <property type="entry name" value="AAA_26"/>
    <property type="match status" value="1"/>
</dbReference>
<keyword evidence="2" id="KW-0460">Magnesium</keyword>
<keyword evidence="2 3" id="KW-0436">Ligase</keyword>
<evidence type="ECO:0000313" key="3">
    <source>
        <dbReference type="EMBL" id="CAK8163373.1"/>
    </source>
</evidence>
<dbReference type="Proteomes" id="UP001314181">
    <property type="component" value="Unassembled WGS sequence"/>
</dbReference>
<dbReference type="CDD" id="cd03109">
    <property type="entry name" value="DTBS"/>
    <property type="match status" value="1"/>
</dbReference>
<keyword evidence="2" id="KW-0547">Nucleotide-binding</keyword>
<feature type="binding site" evidence="2">
    <location>
        <begin position="12"/>
        <end position="17"/>
    </location>
    <ligand>
        <name>ATP</name>
        <dbReference type="ChEBI" id="CHEBI:30616"/>
    </ligand>
</feature>
<comment type="similarity">
    <text evidence="2">Belongs to the dethiobiotin synthetase family.</text>
</comment>
<comment type="cofactor">
    <cofactor evidence="2">
        <name>Mg(2+)</name>
        <dbReference type="ChEBI" id="CHEBI:18420"/>
    </cofactor>
</comment>
<feature type="active site" evidence="2">
    <location>
        <position position="32"/>
    </location>
</feature>
<organism evidence="3 4">
    <name type="scientific">Candidatus Xenohaliotis californiensis</name>
    <dbReference type="NCBI Taxonomy" id="84677"/>
    <lineage>
        <taxon>Bacteria</taxon>
        <taxon>Pseudomonadati</taxon>
        <taxon>Pseudomonadota</taxon>
        <taxon>Alphaproteobacteria</taxon>
        <taxon>Rickettsiales</taxon>
        <taxon>Anaplasmataceae</taxon>
        <taxon>Candidatus Xenohaliotis</taxon>
    </lineage>
</organism>
<feature type="binding site" evidence="2">
    <location>
        <begin position="98"/>
        <end position="101"/>
    </location>
    <ligand>
        <name>ATP</name>
        <dbReference type="ChEBI" id="CHEBI:30616"/>
    </ligand>
</feature>
<dbReference type="PIRSF" id="PIRSF006755">
    <property type="entry name" value="DTB_synth"/>
    <property type="match status" value="1"/>
</dbReference>
<comment type="caution">
    <text evidence="2">Lacks conserved residue(s) required for the propagation of feature annotation.</text>
</comment>
<feature type="binding site" evidence="2">
    <location>
        <position position="41"/>
    </location>
    <ligand>
        <name>Mg(2+)</name>
        <dbReference type="ChEBI" id="CHEBI:18420"/>
    </ligand>
</feature>
<dbReference type="GO" id="GO:0004141">
    <property type="term" value="F:dethiobiotin synthase activity"/>
    <property type="evidence" value="ECO:0007669"/>
    <property type="project" value="UniProtKB-EC"/>
</dbReference>
<dbReference type="NCBIfam" id="TIGR00347">
    <property type="entry name" value="bioD"/>
    <property type="match status" value="1"/>
</dbReference>
<gene>
    <name evidence="2 3" type="primary">bioD</name>
    <name evidence="3" type="ORF">CAXC1_340005</name>
</gene>
<evidence type="ECO:0000313" key="4">
    <source>
        <dbReference type="Proteomes" id="UP001314181"/>
    </source>
</evidence>
<dbReference type="EMBL" id="CAWVOK010000027">
    <property type="protein sequence ID" value="CAK8163373.1"/>
    <property type="molecule type" value="Genomic_DNA"/>
</dbReference>
<comment type="catalytic activity">
    <reaction evidence="2">
        <text>(7R,8S)-7,8-diammoniononanoate + CO2 + ATP = (4R,5S)-dethiobiotin + ADP + phosphate + 3 H(+)</text>
        <dbReference type="Rhea" id="RHEA:15805"/>
        <dbReference type="ChEBI" id="CHEBI:15378"/>
        <dbReference type="ChEBI" id="CHEBI:16526"/>
        <dbReference type="ChEBI" id="CHEBI:30616"/>
        <dbReference type="ChEBI" id="CHEBI:43474"/>
        <dbReference type="ChEBI" id="CHEBI:149469"/>
        <dbReference type="ChEBI" id="CHEBI:149473"/>
        <dbReference type="ChEBI" id="CHEBI:456216"/>
        <dbReference type="EC" id="6.3.3.3"/>
    </reaction>
</comment>
<comment type="caution">
    <text evidence="3">The sequence shown here is derived from an EMBL/GenBank/DDBJ whole genome shotgun (WGS) entry which is preliminary data.</text>
</comment>
<keyword evidence="4" id="KW-1185">Reference proteome</keyword>
<dbReference type="SUPFAM" id="SSF52540">
    <property type="entry name" value="P-loop containing nucleoside triphosphate hydrolases"/>
    <property type="match status" value="1"/>
</dbReference>
<feature type="binding site" evidence="2">
    <location>
        <position position="16"/>
    </location>
    <ligand>
        <name>Mg(2+)</name>
        <dbReference type="ChEBI" id="CHEBI:18420"/>
    </ligand>
</feature>